<evidence type="ECO:0000256" key="1">
    <source>
        <dbReference type="ARBA" id="ARBA00023015"/>
    </source>
</evidence>
<feature type="region of interest" description="Disordered" evidence="5">
    <location>
        <begin position="1"/>
        <end position="38"/>
    </location>
</feature>
<dbReference type="AlphaFoldDB" id="A0A2P9HGS0"/>
<dbReference type="Pfam" id="PF16859">
    <property type="entry name" value="TetR_C_11"/>
    <property type="match status" value="1"/>
</dbReference>
<dbReference type="InterPro" id="IPR009057">
    <property type="entry name" value="Homeodomain-like_sf"/>
</dbReference>
<evidence type="ECO:0000256" key="2">
    <source>
        <dbReference type="ARBA" id="ARBA00023125"/>
    </source>
</evidence>
<dbReference type="PROSITE" id="PS50977">
    <property type="entry name" value="HTH_TETR_2"/>
    <property type="match status" value="1"/>
</dbReference>
<dbReference type="InterPro" id="IPR036271">
    <property type="entry name" value="Tet_transcr_reg_TetR-rel_C_sf"/>
</dbReference>
<dbReference type="PANTHER" id="PTHR30055:SF223">
    <property type="entry name" value="HTH-TYPE TRANSCRIPTIONAL REGULATOR UIDR"/>
    <property type="match status" value="1"/>
</dbReference>
<dbReference type="InterPro" id="IPR050109">
    <property type="entry name" value="HTH-type_TetR-like_transc_reg"/>
</dbReference>
<keyword evidence="1" id="KW-0805">Transcription regulation</keyword>
<dbReference type="InterPro" id="IPR011075">
    <property type="entry name" value="TetR_C"/>
</dbReference>
<dbReference type="InterPro" id="IPR001647">
    <property type="entry name" value="HTH_TetR"/>
</dbReference>
<protein>
    <submittedName>
        <fullName evidence="7">Transcriptional regulator, TetR family</fullName>
    </submittedName>
</protein>
<accession>A0A2P9HGS0</accession>
<sequence length="223" mass="25352">MVNNPTTNRAEAQKTEPRTATRVPRTRGPSPEKTARTRRQIIRSAMREFLDKGYANATMAGIAERASLAKGTAYRYFDTKEDLFAGIVRDIVTNPLGEIENFPIRADERVSDYCKRTMIPVMRTIEDKGRATVARLVLAEGHAFPYLTEVYRTEVYEPFLDRIRWLIDVAEERGELKGTILKTYPHLLTAPVWMSIVHNGLLGQDSLIDSATMFEAQVDLLFK</sequence>
<evidence type="ECO:0000256" key="4">
    <source>
        <dbReference type="PROSITE-ProRule" id="PRU00335"/>
    </source>
</evidence>
<dbReference type="PROSITE" id="PS01081">
    <property type="entry name" value="HTH_TETR_1"/>
    <property type="match status" value="1"/>
</dbReference>
<evidence type="ECO:0000313" key="7">
    <source>
        <dbReference type="EMBL" id="SPL63301.1"/>
    </source>
</evidence>
<keyword evidence="3" id="KW-0804">Transcription</keyword>
<dbReference type="RefSeq" id="WP_109367262.1">
    <property type="nucleotide sequence ID" value="NZ_OOFM01000004.1"/>
</dbReference>
<dbReference type="GO" id="GO:0003700">
    <property type="term" value="F:DNA-binding transcription factor activity"/>
    <property type="evidence" value="ECO:0007669"/>
    <property type="project" value="TreeGrafter"/>
</dbReference>
<dbReference type="SUPFAM" id="SSF46689">
    <property type="entry name" value="Homeodomain-like"/>
    <property type="match status" value="1"/>
</dbReference>
<evidence type="ECO:0000313" key="8">
    <source>
        <dbReference type="Proteomes" id="UP000246073"/>
    </source>
</evidence>
<dbReference type="SUPFAM" id="SSF48498">
    <property type="entry name" value="Tetracyclin repressor-like, C-terminal domain"/>
    <property type="match status" value="1"/>
</dbReference>
<dbReference type="PRINTS" id="PR00455">
    <property type="entry name" value="HTHTETR"/>
</dbReference>
<dbReference type="GO" id="GO:0000976">
    <property type="term" value="F:transcription cis-regulatory region binding"/>
    <property type="evidence" value="ECO:0007669"/>
    <property type="project" value="TreeGrafter"/>
</dbReference>
<feature type="domain" description="HTH tetR-type" evidence="6">
    <location>
        <begin position="35"/>
        <end position="95"/>
    </location>
</feature>
<feature type="DNA-binding region" description="H-T-H motif" evidence="4">
    <location>
        <begin position="58"/>
        <end position="77"/>
    </location>
</feature>
<gene>
    <name evidence="7" type="ORF">OHAE_3233</name>
</gene>
<dbReference type="Proteomes" id="UP000246073">
    <property type="component" value="Unassembled WGS sequence"/>
</dbReference>
<dbReference type="EMBL" id="OOFM01000004">
    <property type="protein sequence ID" value="SPL63301.1"/>
    <property type="molecule type" value="Genomic_DNA"/>
</dbReference>
<evidence type="ECO:0000256" key="5">
    <source>
        <dbReference type="SAM" id="MobiDB-lite"/>
    </source>
</evidence>
<proteinExistence type="predicted"/>
<dbReference type="PANTHER" id="PTHR30055">
    <property type="entry name" value="HTH-TYPE TRANSCRIPTIONAL REGULATOR RUTR"/>
    <property type="match status" value="1"/>
</dbReference>
<dbReference type="InterPro" id="IPR023772">
    <property type="entry name" value="DNA-bd_HTH_TetR-type_CS"/>
</dbReference>
<evidence type="ECO:0000256" key="3">
    <source>
        <dbReference type="ARBA" id="ARBA00023163"/>
    </source>
</evidence>
<name>A0A2P9HGS0_9HYPH</name>
<evidence type="ECO:0000259" key="6">
    <source>
        <dbReference type="PROSITE" id="PS50977"/>
    </source>
</evidence>
<dbReference type="Pfam" id="PF00440">
    <property type="entry name" value="TetR_N"/>
    <property type="match status" value="1"/>
</dbReference>
<reference evidence="8" key="1">
    <citation type="submission" date="2017-12" db="EMBL/GenBank/DDBJ databases">
        <authorList>
            <person name="Diaz M."/>
        </authorList>
    </citation>
    <scope>NUCLEOTIDE SEQUENCE [LARGE SCALE GENOMIC DNA]</scope>
    <source>
        <strain evidence="8">FI11154</strain>
    </source>
</reference>
<organism evidence="7 8">
    <name type="scientific">Ochrobactrum soli</name>
    <dbReference type="NCBI Taxonomy" id="2448455"/>
    <lineage>
        <taxon>Bacteria</taxon>
        <taxon>Pseudomonadati</taxon>
        <taxon>Pseudomonadota</taxon>
        <taxon>Alphaproteobacteria</taxon>
        <taxon>Hyphomicrobiales</taxon>
        <taxon>Brucellaceae</taxon>
        <taxon>Brucella/Ochrobactrum group</taxon>
        <taxon>Ochrobactrum</taxon>
    </lineage>
</organism>
<feature type="compositionally biased region" description="Polar residues" evidence="5">
    <location>
        <begin position="1"/>
        <end position="10"/>
    </location>
</feature>
<keyword evidence="2 4" id="KW-0238">DNA-binding</keyword>
<dbReference type="Gene3D" id="1.10.357.10">
    <property type="entry name" value="Tetracycline Repressor, domain 2"/>
    <property type="match status" value="1"/>
</dbReference>